<sequence length="382" mass="45036">MMDHGKIRSMSSCILGAFSHVDEEDEDLDDFWEFEKPENNYGFPDLSFLDHYSRKEKLKFVDELSKRFQRQTEKQLVDLVGAYFKTKPTKNVGDIHRQIEIYSKQQPEKFKHRVFGEFSKSQLNDLFIQYDSREFNESFEIKNNDLYGQFISFKYSAICFKKFKSLKYTTKDLWNNSKSKTSNALFRELNLLEGYACRYKIDGGIGDMDFDSQYAEALQLEVRELADLLDIIHKIADELNYSICDDAYLRSKDNVNGIVLPKREWAETPFFVRDRVVAIVKRCLWTAFGFSSKVVEALVNKTLVLSHHYGSKMSRKHHYRRKIITPSKEQTSSTVLKQRRYRRQDTKCYLKSAIYKNYKNNKNDSYANKLKNVDTIMTNLGK</sequence>
<name>A0AAV5QUT4_9ASCO</name>
<evidence type="ECO:0000313" key="2">
    <source>
        <dbReference type="Proteomes" id="UP001360560"/>
    </source>
</evidence>
<evidence type="ECO:0000313" key="1">
    <source>
        <dbReference type="EMBL" id="GMM37940.1"/>
    </source>
</evidence>
<protein>
    <submittedName>
        <fullName evidence="1">Uncharacterized protein</fullName>
    </submittedName>
</protein>
<reference evidence="1 2" key="1">
    <citation type="journal article" date="2023" name="Elife">
        <title>Identification of key yeast species and microbe-microbe interactions impacting larval growth of Drosophila in the wild.</title>
        <authorList>
            <person name="Mure A."/>
            <person name="Sugiura Y."/>
            <person name="Maeda R."/>
            <person name="Honda K."/>
            <person name="Sakurai N."/>
            <person name="Takahashi Y."/>
            <person name="Watada M."/>
            <person name="Katoh T."/>
            <person name="Gotoh A."/>
            <person name="Gotoh Y."/>
            <person name="Taniguchi I."/>
            <person name="Nakamura K."/>
            <person name="Hayashi T."/>
            <person name="Katayama T."/>
            <person name="Uemura T."/>
            <person name="Hattori Y."/>
        </authorList>
    </citation>
    <scope>NUCLEOTIDE SEQUENCE [LARGE SCALE GENOMIC DNA]</scope>
    <source>
        <strain evidence="1 2">SC-9</strain>
    </source>
</reference>
<dbReference type="Proteomes" id="UP001360560">
    <property type="component" value="Unassembled WGS sequence"/>
</dbReference>
<comment type="caution">
    <text evidence="1">The sequence shown here is derived from an EMBL/GenBank/DDBJ whole genome shotgun (WGS) entry which is preliminary data.</text>
</comment>
<dbReference type="RefSeq" id="XP_064854936.1">
    <property type="nucleotide sequence ID" value="XM_064998864.1"/>
</dbReference>
<gene>
    <name evidence="1" type="ORF">DASC09_052650</name>
</gene>
<dbReference type="AlphaFoldDB" id="A0AAV5QUT4"/>
<dbReference type="GeneID" id="90075915"/>
<dbReference type="EMBL" id="BTFZ01000013">
    <property type="protein sequence ID" value="GMM37940.1"/>
    <property type="molecule type" value="Genomic_DNA"/>
</dbReference>
<proteinExistence type="predicted"/>
<organism evidence="1 2">
    <name type="scientific">Saccharomycopsis crataegensis</name>
    <dbReference type="NCBI Taxonomy" id="43959"/>
    <lineage>
        <taxon>Eukaryota</taxon>
        <taxon>Fungi</taxon>
        <taxon>Dikarya</taxon>
        <taxon>Ascomycota</taxon>
        <taxon>Saccharomycotina</taxon>
        <taxon>Saccharomycetes</taxon>
        <taxon>Saccharomycopsidaceae</taxon>
        <taxon>Saccharomycopsis</taxon>
    </lineage>
</organism>
<accession>A0AAV5QUT4</accession>
<keyword evidence="2" id="KW-1185">Reference proteome</keyword>